<evidence type="ECO:0000256" key="7">
    <source>
        <dbReference type="ARBA" id="ARBA00022737"/>
    </source>
</evidence>
<evidence type="ECO:0000313" key="18">
    <source>
        <dbReference type="Proteomes" id="UP000593562"/>
    </source>
</evidence>
<keyword evidence="5 15" id="KW-0732">Signal</keyword>
<evidence type="ECO:0000256" key="2">
    <source>
        <dbReference type="ARBA" id="ARBA00022529"/>
    </source>
</evidence>
<dbReference type="Pfam" id="PF01657">
    <property type="entry name" value="Stress-antifung"/>
    <property type="match status" value="1"/>
</dbReference>
<evidence type="ECO:0000256" key="11">
    <source>
        <dbReference type="ARBA" id="ARBA00023035"/>
    </source>
</evidence>
<evidence type="ECO:0000256" key="6">
    <source>
        <dbReference type="ARBA" id="ARBA00022734"/>
    </source>
</evidence>
<dbReference type="PROSITE" id="PS51473">
    <property type="entry name" value="GNK2"/>
    <property type="match status" value="1"/>
</dbReference>
<evidence type="ECO:0000256" key="5">
    <source>
        <dbReference type="ARBA" id="ARBA00022729"/>
    </source>
</evidence>
<keyword evidence="8" id="KW-0611">Plant defense</keyword>
<evidence type="ECO:0000256" key="8">
    <source>
        <dbReference type="ARBA" id="ARBA00022821"/>
    </source>
</evidence>
<dbReference type="EMBL" id="JAAARO010000001">
    <property type="protein sequence ID" value="KAF5752429.1"/>
    <property type="molecule type" value="Genomic_DNA"/>
</dbReference>
<evidence type="ECO:0000256" key="14">
    <source>
        <dbReference type="ARBA" id="ARBA00038393"/>
    </source>
</evidence>
<proteinExistence type="inferred from homology"/>
<keyword evidence="3" id="KW-0295">Fungicide</keyword>
<evidence type="ECO:0000256" key="3">
    <source>
        <dbReference type="ARBA" id="ARBA00022577"/>
    </source>
</evidence>
<keyword evidence="7" id="KW-0677">Repeat</keyword>
<comment type="similarity">
    <text evidence="14">Belongs to the cysteine-rich repeat secretory protein family. Plasmodesmata-located proteins (PDLD) subfamily.</text>
</comment>
<dbReference type="CDD" id="cd23509">
    <property type="entry name" value="Gnk2-like"/>
    <property type="match status" value="1"/>
</dbReference>
<keyword evidence="10" id="KW-0044">Antibiotic</keyword>
<dbReference type="PANTHER" id="PTHR32080:SF54">
    <property type="entry name" value="GNK2-HOMOLOGOUS DOMAIN-CONTAINING PROTEIN"/>
    <property type="match status" value="1"/>
</dbReference>
<organism evidence="17 18">
    <name type="scientific">Tripterygium wilfordii</name>
    <name type="common">Thunder God vine</name>
    <dbReference type="NCBI Taxonomy" id="458696"/>
    <lineage>
        <taxon>Eukaryota</taxon>
        <taxon>Viridiplantae</taxon>
        <taxon>Streptophyta</taxon>
        <taxon>Embryophyta</taxon>
        <taxon>Tracheophyta</taxon>
        <taxon>Spermatophyta</taxon>
        <taxon>Magnoliopsida</taxon>
        <taxon>eudicotyledons</taxon>
        <taxon>Gunneridae</taxon>
        <taxon>Pentapetalae</taxon>
        <taxon>rosids</taxon>
        <taxon>fabids</taxon>
        <taxon>Celastrales</taxon>
        <taxon>Celastraceae</taxon>
        <taxon>Tripterygium</taxon>
    </lineage>
</organism>
<keyword evidence="12" id="KW-1015">Disulfide bond</keyword>
<name>A0A7J7E1L3_TRIWF</name>
<reference evidence="17 18" key="1">
    <citation type="journal article" date="2020" name="Nat. Commun.">
        <title>Genome of Tripterygium wilfordii and identification of cytochrome P450 involved in triptolide biosynthesis.</title>
        <authorList>
            <person name="Tu L."/>
            <person name="Su P."/>
            <person name="Zhang Z."/>
            <person name="Gao L."/>
            <person name="Wang J."/>
            <person name="Hu T."/>
            <person name="Zhou J."/>
            <person name="Zhang Y."/>
            <person name="Zhao Y."/>
            <person name="Liu Y."/>
            <person name="Song Y."/>
            <person name="Tong Y."/>
            <person name="Lu Y."/>
            <person name="Yang J."/>
            <person name="Xu C."/>
            <person name="Jia M."/>
            <person name="Peters R.J."/>
            <person name="Huang L."/>
            <person name="Gao W."/>
        </authorList>
    </citation>
    <scope>NUCLEOTIDE SEQUENCE [LARGE SCALE GENOMIC DNA]</scope>
    <source>
        <strain evidence="18">cv. XIE 37</strain>
        <tissue evidence="17">Leaf</tissue>
    </source>
</reference>
<dbReference type="GO" id="GO:0042742">
    <property type="term" value="P:defense response to bacterium"/>
    <property type="evidence" value="ECO:0007669"/>
    <property type="project" value="UniProtKB-KW"/>
</dbReference>
<evidence type="ECO:0000256" key="15">
    <source>
        <dbReference type="SAM" id="SignalP"/>
    </source>
</evidence>
<dbReference type="InterPro" id="IPR002902">
    <property type="entry name" value="GNK2"/>
</dbReference>
<feature type="signal peptide" evidence="15">
    <location>
        <begin position="1"/>
        <end position="27"/>
    </location>
</feature>
<dbReference type="GO" id="GO:0050832">
    <property type="term" value="P:defense response to fungus"/>
    <property type="evidence" value="ECO:0007669"/>
    <property type="project" value="UniProtKB-KW"/>
</dbReference>
<dbReference type="AlphaFoldDB" id="A0A7J7E1L3"/>
<dbReference type="GO" id="GO:0005537">
    <property type="term" value="F:D-mannose binding"/>
    <property type="evidence" value="ECO:0007669"/>
    <property type="project" value="UniProtKB-KW"/>
</dbReference>
<keyword evidence="11" id="KW-0465">Mannose-binding</keyword>
<keyword evidence="9" id="KW-0965">Cell junction</keyword>
<evidence type="ECO:0000256" key="1">
    <source>
        <dbReference type="ARBA" id="ARBA00004251"/>
    </source>
</evidence>
<evidence type="ECO:0000256" key="4">
    <source>
        <dbReference type="ARBA" id="ARBA00022581"/>
    </source>
</evidence>
<keyword evidence="18" id="KW-1185">Reference proteome</keyword>
<evidence type="ECO:0000256" key="10">
    <source>
        <dbReference type="ARBA" id="ARBA00023022"/>
    </source>
</evidence>
<protein>
    <submittedName>
        <fullName evidence="17">Antifungal protein ginkbilobin-2-like</fullName>
    </submittedName>
</protein>
<dbReference type="InParanoid" id="A0A7J7E1L3"/>
<comment type="caution">
    <text evidence="17">The sequence shown here is derived from an EMBL/GenBank/DDBJ whole genome shotgun (WGS) entry which is preliminary data.</text>
</comment>
<dbReference type="InterPro" id="IPR051378">
    <property type="entry name" value="Cell2Cell_Antifungal"/>
</dbReference>
<gene>
    <name evidence="17" type="ORF">HS088_TW01G00338</name>
</gene>
<dbReference type="InterPro" id="IPR038408">
    <property type="entry name" value="GNK2_sf"/>
</dbReference>
<dbReference type="Gene3D" id="3.30.430.20">
    <property type="entry name" value="Gnk2 domain, C-X8-C-X2-C motif"/>
    <property type="match status" value="1"/>
</dbReference>
<feature type="domain" description="Gnk2-homologous" evidence="16">
    <location>
        <begin position="34"/>
        <end position="138"/>
    </location>
</feature>
<dbReference type="Proteomes" id="UP000593562">
    <property type="component" value="Unassembled WGS sequence"/>
</dbReference>
<keyword evidence="6" id="KW-0430">Lectin</keyword>
<feature type="chain" id="PRO_5029544089" evidence="15">
    <location>
        <begin position="28"/>
        <end position="138"/>
    </location>
</feature>
<dbReference type="GO" id="GO:0005886">
    <property type="term" value="C:plasma membrane"/>
    <property type="evidence" value="ECO:0007669"/>
    <property type="project" value="UniProtKB-SubCell"/>
</dbReference>
<evidence type="ECO:0000259" key="16">
    <source>
        <dbReference type="PROSITE" id="PS51473"/>
    </source>
</evidence>
<sequence length="138" mass="15189">MGFSPKIRVVVVLTVGLLGLLSSVTCAVAPKPDTTLSMDQCNLESYSEESEFGKNVNLVISNLVENTQNRPNYNYGNNSPNIDNFVCGHATCNPELKKSECKKCLSVASKMVHNLCANRIGGHVELVDCTIRYEKYPF</sequence>
<evidence type="ECO:0000256" key="9">
    <source>
        <dbReference type="ARBA" id="ARBA00022949"/>
    </source>
</evidence>
<evidence type="ECO:0000256" key="12">
    <source>
        <dbReference type="ARBA" id="ARBA00023157"/>
    </source>
</evidence>
<comment type="subcellular location">
    <subcellularLocation>
        <location evidence="13">Cell junction</location>
        <location evidence="13">Plasmodesma</location>
    </subcellularLocation>
    <subcellularLocation>
        <location evidence="1">Cell membrane</location>
        <topology evidence="1">Single-pass type I membrane protein</topology>
    </subcellularLocation>
</comment>
<dbReference type="PANTHER" id="PTHR32080">
    <property type="entry name" value="ANTIFUNGAL PROTEIN GINKBILOBIN-2-LIKE"/>
    <property type="match status" value="1"/>
</dbReference>
<dbReference type="GO" id="GO:0031640">
    <property type="term" value="P:killing of cells of another organism"/>
    <property type="evidence" value="ECO:0007669"/>
    <property type="project" value="UniProtKB-KW"/>
</dbReference>
<evidence type="ECO:0000256" key="13">
    <source>
        <dbReference type="ARBA" id="ARBA00024184"/>
    </source>
</evidence>
<keyword evidence="2" id="KW-0929">Antimicrobial</keyword>
<keyword evidence="4" id="KW-0945">Host-virus interaction</keyword>
<dbReference type="GO" id="GO:0009506">
    <property type="term" value="C:plasmodesma"/>
    <property type="evidence" value="ECO:0007669"/>
    <property type="project" value="UniProtKB-SubCell"/>
</dbReference>
<accession>A0A7J7E1L3</accession>
<evidence type="ECO:0000313" key="17">
    <source>
        <dbReference type="EMBL" id="KAF5752429.1"/>
    </source>
</evidence>